<dbReference type="Gene3D" id="1.25.40.10">
    <property type="entry name" value="Tetratricopeptide repeat domain"/>
    <property type="match status" value="3"/>
</dbReference>
<comment type="similarity">
    <text evidence="1">Belongs to the CCM1 family.</text>
</comment>
<dbReference type="HOGENOM" id="CLU_008514_2_0_1"/>
<dbReference type="OrthoDB" id="185373at2759"/>
<dbReference type="InterPro" id="IPR011990">
    <property type="entry name" value="TPR-like_helical_dom_sf"/>
</dbReference>
<keyword evidence="2" id="KW-0677">Repeat</keyword>
<dbReference type="OMA" id="TTHHYEL"/>
<reference evidence="8 9" key="1">
    <citation type="journal article" date="2012" name="Science">
        <title>The Paleozoic origin of enzymatic lignin decomposition reconstructed from 31 fungal genomes.</title>
        <authorList>
            <person name="Floudas D."/>
            <person name="Binder M."/>
            <person name="Riley R."/>
            <person name="Barry K."/>
            <person name="Blanchette R.A."/>
            <person name="Henrissat B."/>
            <person name="Martinez A.T."/>
            <person name="Otillar R."/>
            <person name="Spatafora J.W."/>
            <person name="Yadav J.S."/>
            <person name="Aerts A."/>
            <person name="Benoit I."/>
            <person name="Boyd A."/>
            <person name="Carlson A."/>
            <person name="Copeland A."/>
            <person name="Coutinho P.M."/>
            <person name="de Vries R.P."/>
            <person name="Ferreira P."/>
            <person name="Findley K."/>
            <person name="Foster B."/>
            <person name="Gaskell J."/>
            <person name="Glotzer D."/>
            <person name="Gorecki P."/>
            <person name="Heitman J."/>
            <person name="Hesse C."/>
            <person name="Hori C."/>
            <person name="Igarashi K."/>
            <person name="Jurgens J.A."/>
            <person name="Kallen N."/>
            <person name="Kersten P."/>
            <person name="Kohler A."/>
            <person name="Kuees U."/>
            <person name="Kumar T.K.A."/>
            <person name="Kuo A."/>
            <person name="LaButti K."/>
            <person name="Larrondo L.F."/>
            <person name="Lindquist E."/>
            <person name="Ling A."/>
            <person name="Lombard V."/>
            <person name="Lucas S."/>
            <person name="Lundell T."/>
            <person name="Martin R."/>
            <person name="McLaughlin D.J."/>
            <person name="Morgenstern I."/>
            <person name="Morin E."/>
            <person name="Murat C."/>
            <person name="Nagy L.G."/>
            <person name="Nolan M."/>
            <person name="Ohm R.A."/>
            <person name="Patyshakuliyeva A."/>
            <person name="Rokas A."/>
            <person name="Ruiz-Duenas F.J."/>
            <person name="Sabat G."/>
            <person name="Salamov A."/>
            <person name="Samejima M."/>
            <person name="Schmutz J."/>
            <person name="Slot J.C."/>
            <person name="St John F."/>
            <person name="Stenlid J."/>
            <person name="Sun H."/>
            <person name="Sun S."/>
            <person name="Syed K."/>
            <person name="Tsang A."/>
            <person name="Wiebenga A."/>
            <person name="Young D."/>
            <person name="Pisabarro A."/>
            <person name="Eastwood D.C."/>
            <person name="Martin F."/>
            <person name="Cullen D."/>
            <person name="Grigoriev I.V."/>
            <person name="Hibbett D.S."/>
        </authorList>
    </citation>
    <scope>NUCLEOTIDE SEQUENCE [LARGE SCALE GENOMIC DNA]</scope>
    <source>
        <strain evidence="8 9">ATCC 11539</strain>
    </source>
</reference>
<feature type="repeat" description="PPR" evidence="5">
    <location>
        <begin position="28"/>
        <end position="62"/>
    </location>
</feature>
<evidence type="ECO:0000256" key="6">
    <source>
        <dbReference type="SAM" id="MobiDB-lite"/>
    </source>
</evidence>
<dbReference type="PANTHER" id="PTHR47447:SF17">
    <property type="entry name" value="OS12G0638900 PROTEIN"/>
    <property type="match status" value="1"/>
</dbReference>
<comment type="function">
    <text evidence="3">Regulates mitochondrial small subunit maturation by controlling 15S rRNA 5'-end processing. Localizes to the 5' precursor of the 15S rRNA in a position that is subsequently occupied by mS47 in the mature yeast mtSSU. Uses structure and sequence-specific RNA recognition, binding to a single-stranded region of the precursor and specifically recognizing bases -6 to -1. The exchange of Ccm1 for mS47 is coupled to the irreversible removal of precursor rRNA that is accompanied by conformational changes of the mitoribosomal proteins uS5m and mS26. These conformational changes signal completion of 5'-end rRNA processing through protection of the mature 5'-end of the 15S rRNA and stabilization of mS47. The removal of the 5' precursor together with the dissociation of Ccm1 may be catalyzed by the 5'-3' exoribonuclease Pet127. Involved in the specific removal of group I introns in mitochondrial encoded transcripts.</text>
</comment>
<dbReference type="Pfam" id="PF23276">
    <property type="entry name" value="TPR_24"/>
    <property type="match status" value="1"/>
</dbReference>
<dbReference type="Pfam" id="PF01535">
    <property type="entry name" value="PPR"/>
    <property type="match status" value="1"/>
</dbReference>
<feature type="domain" description="Pentatricopeptide repeat-containing protein-mitochondrial" evidence="7">
    <location>
        <begin position="205"/>
        <end position="336"/>
    </location>
</feature>
<evidence type="ECO:0000259" key="7">
    <source>
        <dbReference type="Pfam" id="PF23276"/>
    </source>
</evidence>
<gene>
    <name evidence="8" type="ORF">GLOTRDRAFT_127356</name>
</gene>
<dbReference type="EMBL" id="KB469299">
    <property type="protein sequence ID" value="EPQ56972.1"/>
    <property type="molecule type" value="Genomic_DNA"/>
</dbReference>
<keyword evidence="9" id="KW-1185">Reference proteome</keyword>
<feature type="repeat" description="PPR" evidence="5">
    <location>
        <begin position="97"/>
        <end position="131"/>
    </location>
</feature>
<dbReference type="Proteomes" id="UP000030669">
    <property type="component" value="Unassembled WGS sequence"/>
</dbReference>
<evidence type="ECO:0000313" key="8">
    <source>
        <dbReference type="EMBL" id="EPQ56972.1"/>
    </source>
</evidence>
<dbReference type="eggNOG" id="KOG4197">
    <property type="taxonomic scope" value="Eukaryota"/>
</dbReference>
<proteinExistence type="inferred from homology"/>
<comment type="subunit">
    <text evidence="4">Binds to mitochondrial small subunit 15S rRNA.</text>
</comment>
<dbReference type="RefSeq" id="XP_007864145.1">
    <property type="nucleotide sequence ID" value="XM_007865954.1"/>
</dbReference>
<dbReference type="InterPro" id="IPR057027">
    <property type="entry name" value="TPR_mt"/>
</dbReference>
<evidence type="ECO:0000256" key="2">
    <source>
        <dbReference type="ARBA" id="ARBA00022737"/>
    </source>
</evidence>
<accession>S7QC90</accession>
<dbReference type="AlphaFoldDB" id="S7QC90"/>
<name>S7QC90_GLOTA</name>
<evidence type="ECO:0000256" key="3">
    <source>
        <dbReference type="ARBA" id="ARBA00044493"/>
    </source>
</evidence>
<dbReference type="NCBIfam" id="TIGR00756">
    <property type="entry name" value="PPR"/>
    <property type="match status" value="2"/>
</dbReference>
<evidence type="ECO:0000313" key="9">
    <source>
        <dbReference type="Proteomes" id="UP000030669"/>
    </source>
</evidence>
<organism evidence="8 9">
    <name type="scientific">Gloeophyllum trabeum (strain ATCC 11539 / FP-39264 / Madison 617)</name>
    <name type="common">Brown rot fungus</name>
    <dbReference type="NCBI Taxonomy" id="670483"/>
    <lineage>
        <taxon>Eukaryota</taxon>
        <taxon>Fungi</taxon>
        <taxon>Dikarya</taxon>
        <taxon>Basidiomycota</taxon>
        <taxon>Agaricomycotina</taxon>
        <taxon>Agaricomycetes</taxon>
        <taxon>Gloeophyllales</taxon>
        <taxon>Gloeophyllaceae</taxon>
        <taxon>Gloeophyllum</taxon>
    </lineage>
</organism>
<dbReference type="PROSITE" id="PS51375">
    <property type="entry name" value="PPR"/>
    <property type="match status" value="4"/>
</dbReference>
<feature type="region of interest" description="Disordered" evidence="6">
    <location>
        <begin position="502"/>
        <end position="544"/>
    </location>
</feature>
<feature type="repeat" description="PPR" evidence="5">
    <location>
        <begin position="380"/>
        <end position="414"/>
    </location>
</feature>
<protein>
    <recommendedName>
        <fullName evidence="7">Pentatricopeptide repeat-containing protein-mitochondrial domain-containing protein</fullName>
    </recommendedName>
</protein>
<dbReference type="KEGG" id="gtr:GLOTRDRAFT_127356"/>
<dbReference type="GeneID" id="19301547"/>
<dbReference type="Pfam" id="PF13812">
    <property type="entry name" value="PPR_3"/>
    <property type="match status" value="2"/>
</dbReference>
<dbReference type="InterPro" id="IPR002885">
    <property type="entry name" value="PPR_rpt"/>
</dbReference>
<evidence type="ECO:0000256" key="1">
    <source>
        <dbReference type="ARBA" id="ARBA00006192"/>
    </source>
</evidence>
<evidence type="ECO:0000256" key="4">
    <source>
        <dbReference type="ARBA" id="ARBA00044511"/>
    </source>
</evidence>
<feature type="repeat" description="PPR" evidence="5">
    <location>
        <begin position="310"/>
        <end position="344"/>
    </location>
</feature>
<dbReference type="PANTHER" id="PTHR47447">
    <property type="entry name" value="OS03G0856100 PROTEIN"/>
    <property type="match status" value="1"/>
</dbReference>
<sequence>MSRFADEGRAANAFRLCGDMKERGVMPNLQTYELLLRSLVNEAWVVEAFAVFEDMLALGIRPSVDTYNTLMRINRLEDPLVSLHILDMLKDAGLAPDTETYGILIDRYLTANNIEMCLELYAQAEAQGVPLNVAIEEKLIRVAADLGFPRLACQLAEQFEARSVRSLDIVTWMKCLTSSSGQLYVDGVAQCWERVVDRLNVLPDEGLCVEVLHTAGRSHLPELAASVIRTLKSLGATLREYHFAPLVEALCGAQRIKEAVLTIELMRENNVEPTLQTIDPLSQWARGTLDGIDVMWTALDELHEEGKTVDVMVVNALIKAAVELGELQRAVGVFQAMPSLGIKPDRTTFEELLAGCIVLRHRELGDRLLAQMKELHIKPKARTYTRLIELCLTQETYEDAFFYLEEMKAQGIKPGVEVYNAIVRKCVENNDSRYKIALEEMKECGYEVSRQLQRFISSGGQVHEGQRARTHLENEWLALLAKRKEAEAIAAAQVETDELLRQVVPPLEEEQSSTSQTEAQKPAASRVEPEQSAGPQSEPLKAAS</sequence>
<evidence type="ECO:0000256" key="5">
    <source>
        <dbReference type="PROSITE-ProRule" id="PRU00708"/>
    </source>
</evidence>
<dbReference type="STRING" id="670483.S7QC90"/>